<dbReference type="InterPro" id="IPR007267">
    <property type="entry name" value="GtrA_DPMS_TM"/>
</dbReference>
<evidence type="ECO:0000256" key="5">
    <source>
        <dbReference type="SAM" id="Phobius"/>
    </source>
</evidence>
<evidence type="ECO:0000256" key="2">
    <source>
        <dbReference type="ARBA" id="ARBA00022692"/>
    </source>
</evidence>
<keyword evidence="2 5" id="KW-0812">Transmembrane</keyword>
<comment type="caution">
    <text evidence="7">The sequence shown here is derived from an EMBL/GenBank/DDBJ whole genome shotgun (WGS) entry which is preliminary data.</text>
</comment>
<keyword evidence="3 5" id="KW-1133">Transmembrane helix</keyword>
<feature type="domain" description="GtrA/DPMS transmembrane" evidence="6">
    <location>
        <begin position="87"/>
        <end position="169"/>
    </location>
</feature>
<evidence type="ECO:0000256" key="1">
    <source>
        <dbReference type="ARBA" id="ARBA00004141"/>
    </source>
</evidence>
<dbReference type="AlphaFoldDB" id="A0A5R8NIE2"/>
<feature type="transmembrane region" description="Helical" evidence="5">
    <location>
        <begin position="178"/>
        <end position="198"/>
    </location>
</feature>
<protein>
    <submittedName>
        <fullName evidence="7">GtrA family protein</fullName>
    </submittedName>
</protein>
<keyword evidence="4 5" id="KW-0472">Membrane</keyword>
<dbReference type="GO" id="GO:0000271">
    <property type="term" value="P:polysaccharide biosynthetic process"/>
    <property type="evidence" value="ECO:0007669"/>
    <property type="project" value="InterPro"/>
</dbReference>
<dbReference type="EMBL" id="VBUT01000008">
    <property type="protein sequence ID" value="TLF75439.1"/>
    <property type="molecule type" value="Genomic_DNA"/>
</dbReference>
<accession>A0A5R8NIE2</accession>
<reference evidence="7 8" key="1">
    <citation type="submission" date="2019-05" db="EMBL/GenBank/DDBJ databases">
        <title>Genomes sequences of two Nocardia cyriacigeorgica environmental isolates, type strains Nocardia asteroides ATCC 19247 and Nocardia cyriacigeorgica DSM 44484.</title>
        <authorList>
            <person name="Vautrin F."/>
            <person name="Bergeron E."/>
            <person name="Dubost A."/>
            <person name="Abrouk D."/>
            <person name="Rodriguez Nava V."/>
            <person name="Pujic P."/>
        </authorList>
    </citation>
    <scope>NUCLEOTIDE SEQUENCE [LARGE SCALE GENOMIC DNA]</scope>
    <source>
        <strain evidence="7 8">EML 446</strain>
    </source>
</reference>
<evidence type="ECO:0000259" key="6">
    <source>
        <dbReference type="Pfam" id="PF04138"/>
    </source>
</evidence>
<organism evidence="7 8">
    <name type="scientific">Nocardia cyriacigeorgica</name>
    <dbReference type="NCBI Taxonomy" id="135487"/>
    <lineage>
        <taxon>Bacteria</taxon>
        <taxon>Bacillati</taxon>
        <taxon>Actinomycetota</taxon>
        <taxon>Actinomycetes</taxon>
        <taxon>Mycobacteriales</taxon>
        <taxon>Nocardiaceae</taxon>
        <taxon>Nocardia</taxon>
    </lineage>
</organism>
<feature type="transmembrane region" description="Helical" evidence="5">
    <location>
        <begin position="97"/>
        <end position="127"/>
    </location>
</feature>
<evidence type="ECO:0000256" key="3">
    <source>
        <dbReference type="ARBA" id="ARBA00022989"/>
    </source>
</evidence>
<sequence>MIRIDGNVRTAWSRPEPAGAGRARLCGVRVQQASLGVRRYGSRVRQASLGAQQYGSSVRQAAPGAQQYGSRVRQALVGTHPCAQLLRFALVGGASNISYLLLFLACAGLGPMAANAAGSIVSTMIANELHRRITFRAAGRISWLTAQWQGGGLALIGLLTSTAALAVIEFVAPGLGELTRAGLVLAVMAAVGGLRFLALRGLF</sequence>
<evidence type="ECO:0000256" key="4">
    <source>
        <dbReference type="ARBA" id="ARBA00023136"/>
    </source>
</evidence>
<evidence type="ECO:0000313" key="8">
    <source>
        <dbReference type="Proteomes" id="UP000306378"/>
    </source>
</evidence>
<feature type="transmembrane region" description="Helical" evidence="5">
    <location>
        <begin position="148"/>
        <end position="172"/>
    </location>
</feature>
<dbReference type="Proteomes" id="UP000306378">
    <property type="component" value="Unassembled WGS sequence"/>
</dbReference>
<comment type="subcellular location">
    <subcellularLocation>
        <location evidence="1">Membrane</location>
        <topology evidence="1">Multi-pass membrane protein</topology>
    </subcellularLocation>
</comment>
<gene>
    <name evidence="7" type="ORF">FEK34_21365</name>
</gene>
<name>A0A5R8NIE2_9NOCA</name>
<dbReference type="Pfam" id="PF04138">
    <property type="entry name" value="GtrA_DPMS_TM"/>
    <property type="match status" value="1"/>
</dbReference>
<proteinExistence type="predicted"/>
<evidence type="ECO:0000313" key="7">
    <source>
        <dbReference type="EMBL" id="TLF75439.1"/>
    </source>
</evidence>
<dbReference type="GO" id="GO:0016020">
    <property type="term" value="C:membrane"/>
    <property type="evidence" value="ECO:0007669"/>
    <property type="project" value="UniProtKB-SubCell"/>
</dbReference>